<evidence type="ECO:0000313" key="3">
    <source>
        <dbReference type="Proteomes" id="UP000014760"/>
    </source>
</evidence>
<reference evidence="3" key="1">
    <citation type="submission" date="2012-12" db="EMBL/GenBank/DDBJ databases">
        <authorList>
            <person name="Hellsten U."/>
            <person name="Grimwood J."/>
            <person name="Chapman J.A."/>
            <person name="Shapiro H."/>
            <person name="Aerts A."/>
            <person name="Otillar R.P."/>
            <person name="Terry A.Y."/>
            <person name="Boore J.L."/>
            <person name="Simakov O."/>
            <person name="Marletaz F."/>
            <person name="Cho S.-J."/>
            <person name="Edsinger-Gonzales E."/>
            <person name="Havlak P."/>
            <person name="Kuo D.-H."/>
            <person name="Larsson T."/>
            <person name="Lv J."/>
            <person name="Arendt D."/>
            <person name="Savage R."/>
            <person name="Osoegawa K."/>
            <person name="de Jong P."/>
            <person name="Lindberg D.R."/>
            <person name="Seaver E.C."/>
            <person name="Weisblat D.A."/>
            <person name="Putnam N.H."/>
            <person name="Grigoriev I.V."/>
            <person name="Rokhsar D.S."/>
        </authorList>
    </citation>
    <scope>NUCLEOTIDE SEQUENCE</scope>
    <source>
        <strain evidence="3">I ESC-2004</strain>
    </source>
</reference>
<name>R7UY32_CAPTE</name>
<accession>R7UY32</accession>
<reference evidence="1 3" key="2">
    <citation type="journal article" date="2013" name="Nature">
        <title>Insights into bilaterian evolution from three spiralian genomes.</title>
        <authorList>
            <person name="Simakov O."/>
            <person name="Marletaz F."/>
            <person name="Cho S.J."/>
            <person name="Edsinger-Gonzales E."/>
            <person name="Havlak P."/>
            <person name="Hellsten U."/>
            <person name="Kuo D.H."/>
            <person name="Larsson T."/>
            <person name="Lv J."/>
            <person name="Arendt D."/>
            <person name="Savage R."/>
            <person name="Osoegawa K."/>
            <person name="de Jong P."/>
            <person name="Grimwood J."/>
            <person name="Chapman J.A."/>
            <person name="Shapiro H."/>
            <person name="Aerts A."/>
            <person name="Otillar R.P."/>
            <person name="Terry A.Y."/>
            <person name="Boore J.L."/>
            <person name="Grigoriev I.V."/>
            <person name="Lindberg D.R."/>
            <person name="Seaver E.C."/>
            <person name="Weisblat D.A."/>
            <person name="Putnam N.H."/>
            <person name="Rokhsar D.S."/>
        </authorList>
    </citation>
    <scope>NUCLEOTIDE SEQUENCE</scope>
    <source>
        <strain evidence="1 3">I ESC-2004</strain>
    </source>
</reference>
<keyword evidence="3" id="KW-1185">Reference proteome</keyword>
<protein>
    <submittedName>
        <fullName evidence="1 2">Uncharacterized protein</fullName>
    </submittedName>
</protein>
<evidence type="ECO:0000313" key="1">
    <source>
        <dbReference type="EMBL" id="ELU11493.1"/>
    </source>
</evidence>
<evidence type="ECO:0000313" key="2">
    <source>
        <dbReference type="EnsemblMetazoa" id="CapteP193903"/>
    </source>
</evidence>
<dbReference type="EMBL" id="AMQN01000883">
    <property type="status" value="NOT_ANNOTATED_CDS"/>
    <property type="molecule type" value="Genomic_DNA"/>
</dbReference>
<dbReference type="Proteomes" id="UP000014760">
    <property type="component" value="Unassembled WGS sequence"/>
</dbReference>
<gene>
    <name evidence="1" type="ORF">CAPTEDRAFT_193903</name>
</gene>
<reference evidence="2" key="3">
    <citation type="submission" date="2015-06" db="UniProtKB">
        <authorList>
            <consortium name="EnsemblMetazoa"/>
        </authorList>
    </citation>
    <scope>IDENTIFICATION</scope>
</reference>
<dbReference type="AlphaFoldDB" id="R7UY32"/>
<organism evidence="1">
    <name type="scientific">Capitella teleta</name>
    <name type="common">Polychaete worm</name>
    <dbReference type="NCBI Taxonomy" id="283909"/>
    <lineage>
        <taxon>Eukaryota</taxon>
        <taxon>Metazoa</taxon>
        <taxon>Spiralia</taxon>
        <taxon>Lophotrochozoa</taxon>
        <taxon>Annelida</taxon>
        <taxon>Polychaeta</taxon>
        <taxon>Sedentaria</taxon>
        <taxon>Scolecida</taxon>
        <taxon>Capitellidae</taxon>
        <taxon>Capitella</taxon>
    </lineage>
</organism>
<sequence>MEAGAESDPSVLNDAIQEQEDVGGCLQNLLYVQFWGQRVFGNWVGLAVKSYCTMSLFRVFILPRGCTDPKGIQRLRERFQLCPSPEATDCYIYLCGHTGEARKQVHPING</sequence>
<dbReference type="EnsemblMetazoa" id="CapteT193903">
    <property type="protein sequence ID" value="CapteP193903"/>
    <property type="gene ID" value="CapteG193903"/>
</dbReference>
<dbReference type="HOGENOM" id="CLU_2173370_0_0_1"/>
<dbReference type="EMBL" id="KB296703">
    <property type="protein sequence ID" value="ELU11493.1"/>
    <property type="molecule type" value="Genomic_DNA"/>
</dbReference>
<proteinExistence type="predicted"/>